<comment type="caution">
    <text evidence="1">The sequence shown here is derived from an EMBL/GenBank/DDBJ whole genome shotgun (WGS) entry which is preliminary data.</text>
</comment>
<protein>
    <submittedName>
        <fullName evidence="1">Uncharacterized protein</fullName>
    </submittedName>
</protein>
<accession>A0ABR2IHK6</accession>
<evidence type="ECO:0000313" key="1">
    <source>
        <dbReference type="EMBL" id="KAK8863047.1"/>
    </source>
</evidence>
<keyword evidence="2" id="KW-1185">Reference proteome</keyword>
<evidence type="ECO:0000313" key="2">
    <source>
        <dbReference type="Proteomes" id="UP001390339"/>
    </source>
</evidence>
<reference evidence="1 2" key="1">
    <citation type="journal article" date="2024" name="IMA Fungus">
        <title>Apiospora arundinis, a panoply of carbohydrate-active enzymes and secondary metabolites.</title>
        <authorList>
            <person name="Sorensen T."/>
            <person name="Petersen C."/>
            <person name="Muurmann A.T."/>
            <person name="Christiansen J.V."/>
            <person name="Brundto M.L."/>
            <person name="Overgaard C.K."/>
            <person name="Boysen A.T."/>
            <person name="Wollenberg R.D."/>
            <person name="Larsen T.O."/>
            <person name="Sorensen J.L."/>
            <person name="Nielsen K.L."/>
            <person name="Sondergaard T.E."/>
        </authorList>
    </citation>
    <scope>NUCLEOTIDE SEQUENCE [LARGE SCALE GENOMIC DNA]</scope>
    <source>
        <strain evidence="1 2">AAU 773</strain>
    </source>
</reference>
<sequence>MLGRERQEPDQLLGVCILFFHSHIFQRTVRSPNAWPASSKMRMHDPTGGDYVAPIFTITVQ</sequence>
<proteinExistence type="predicted"/>
<dbReference type="Proteomes" id="UP001390339">
    <property type="component" value="Unassembled WGS sequence"/>
</dbReference>
<name>A0ABR2IHK6_9PEZI</name>
<gene>
    <name evidence="1" type="ORF">PGQ11_009282</name>
</gene>
<dbReference type="EMBL" id="JAPCWZ010000005">
    <property type="protein sequence ID" value="KAK8863047.1"/>
    <property type="molecule type" value="Genomic_DNA"/>
</dbReference>
<organism evidence="1 2">
    <name type="scientific">Apiospora arundinis</name>
    <dbReference type="NCBI Taxonomy" id="335852"/>
    <lineage>
        <taxon>Eukaryota</taxon>
        <taxon>Fungi</taxon>
        <taxon>Dikarya</taxon>
        <taxon>Ascomycota</taxon>
        <taxon>Pezizomycotina</taxon>
        <taxon>Sordariomycetes</taxon>
        <taxon>Xylariomycetidae</taxon>
        <taxon>Amphisphaeriales</taxon>
        <taxon>Apiosporaceae</taxon>
        <taxon>Apiospora</taxon>
    </lineage>
</organism>